<gene>
    <name evidence="1" type="ORF">KK1_003348</name>
</gene>
<dbReference type="AlphaFoldDB" id="A0A151SQI4"/>
<protein>
    <submittedName>
        <fullName evidence="1">Steroid reductase DET2</fullName>
    </submittedName>
</protein>
<keyword evidence="2" id="KW-1185">Reference proteome</keyword>
<dbReference type="STRING" id="3821.A0A151SQI4"/>
<accession>A0A151SQI4</accession>
<evidence type="ECO:0000313" key="1">
    <source>
        <dbReference type="EMBL" id="KYP57094.1"/>
    </source>
</evidence>
<dbReference type="Proteomes" id="UP000075243">
    <property type="component" value="Chromosome 11"/>
</dbReference>
<reference evidence="1 2" key="1">
    <citation type="journal article" date="2012" name="Nat. Biotechnol.">
        <title>Draft genome sequence of pigeonpea (Cajanus cajan), an orphan legume crop of resource-poor farmers.</title>
        <authorList>
            <person name="Varshney R.K."/>
            <person name="Chen W."/>
            <person name="Li Y."/>
            <person name="Bharti A.K."/>
            <person name="Saxena R.K."/>
            <person name="Schlueter J.A."/>
            <person name="Donoghue M.T."/>
            <person name="Azam S."/>
            <person name="Fan G."/>
            <person name="Whaley A.M."/>
            <person name="Farmer A.D."/>
            <person name="Sheridan J."/>
            <person name="Iwata A."/>
            <person name="Tuteja R."/>
            <person name="Penmetsa R.V."/>
            <person name="Wu W."/>
            <person name="Upadhyaya H.D."/>
            <person name="Yang S.P."/>
            <person name="Shah T."/>
            <person name="Saxena K.B."/>
            <person name="Michael T."/>
            <person name="McCombie W.R."/>
            <person name="Yang B."/>
            <person name="Zhang G."/>
            <person name="Yang H."/>
            <person name="Wang J."/>
            <person name="Spillane C."/>
            <person name="Cook D.R."/>
            <person name="May G.D."/>
            <person name="Xu X."/>
            <person name="Jackson S.A."/>
        </authorList>
    </citation>
    <scope>NUCLEOTIDE SEQUENCE [LARGE SCALE GENOMIC DNA]</scope>
    <source>
        <strain evidence="2">cv. Asha</strain>
    </source>
</reference>
<dbReference type="EMBL" id="CM003613">
    <property type="protein sequence ID" value="KYP57094.1"/>
    <property type="molecule type" value="Genomic_DNA"/>
</dbReference>
<name>A0A151SQI4_CAJCA</name>
<sequence length="225" mass="25864">MSAHIFNSFSVISAPLAWFLMESPTLWLTLLLFPQGRHASDPKAETLMTPFLLHYFHRTALYPFRLTPFPLALMAFTFNSYLQARTVSHYIDYSTGLFWHRFFLGMWINVWANGLHDWSWVRLGFCVYTFANLGPKARHSIKFTTFLSKLATLCDTSAQDLTFKYQLLPSRLPSPTSSSTVPFWNPPPRHCRSITPALPLRLHLPFSMPTSIHSKFTNSCIRSVG</sequence>
<evidence type="ECO:0000313" key="2">
    <source>
        <dbReference type="Proteomes" id="UP000075243"/>
    </source>
</evidence>
<dbReference type="Gramene" id="C.cajan_03274.t">
    <property type="protein sequence ID" value="C.cajan_03274.t"/>
    <property type="gene ID" value="C.cajan_03274"/>
</dbReference>
<organism evidence="1 2">
    <name type="scientific">Cajanus cajan</name>
    <name type="common">Pigeon pea</name>
    <name type="synonym">Cajanus indicus</name>
    <dbReference type="NCBI Taxonomy" id="3821"/>
    <lineage>
        <taxon>Eukaryota</taxon>
        <taxon>Viridiplantae</taxon>
        <taxon>Streptophyta</taxon>
        <taxon>Embryophyta</taxon>
        <taxon>Tracheophyta</taxon>
        <taxon>Spermatophyta</taxon>
        <taxon>Magnoliopsida</taxon>
        <taxon>eudicotyledons</taxon>
        <taxon>Gunneridae</taxon>
        <taxon>Pentapetalae</taxon>
        <taxon>rosids</taxon>
        <taxon>fabids</taxon>
        <taxon>Fabales</taxon>
        <taxon>Fabaceae</taxon>
        <taxon>Papilionoideae</taxon>
        <taxon>50 kb inversion clade</taxon>
        <taxon>NPAAA clade</taxon>
        <taxon>indigoferoid/millettioid clade</taxon>
        <taxon>Phaseoleae</taxon>
        <taxon>Cajanus</taxon>
    </lineage>
</organism>
<proteinExistence type="predicted"/>